<reference evidence="1" key="1">
    <citation type="journal article" date="2017" name="Nature">
        <title>The sunflower genome provides insights into oil metabolism, flowering and Asterid evolution.</title>
        <authorList>
            <person name="Badouin H."/>
            <person name="Gouzy J."/>
            <person name="Grassa C.J."/>
            <person name="Murat F."/>
            <person name="Staton S.E."/>
            <person name="Cottret L."/>
            <person name="Lelandais-Briere C."/>
            <person name="Owens G.L."/>
            <person name="Carrere S."/>
            <person name="Mayjonade B."/>
            <person name="Legrand L."/>
            <person name="Gill N."/>
            <person name="Kane N.C."/>
            <person name="Bowers J.E."/>
            <person name="Hubner S."/>
            <person name="Bellec A."/>
            <person name="Berard A."/>
            <person name="Berges H."/>
            <person name="Blanchet N."/>
            <person name="Boniface M.C."/>
            <person name="Brunel D."/>
            <person name="Catrice O."/>
            <person name="Chaidir N."/>
            <person name="Claudel C."/>
            <person name="Donnadieu C."/>
            <person name="Faraut T."/>
            <person name="Fievet G."/>
            <person name="Helmstetter N."/>
            <person name="King M."/>
            <person name="Knapp S.J."/>
            <person name="Lai Z."/>
            <person name="Le Paslier M.C."/>
            <person name="Lippi Y."/>
            <person name="Lorenzon L."/>
            <person name="Mandel J.R."/>
            <person name="Marage G."/>
            <person name="Marchand G."/>
            <person name="Marquand E."/>
            <person name="Bret-Mestries E."/>
            <person name="Morien E."/>
            <person name="Nambeesan S."/>
            <person name="Nguyen T."/>
            <person name="Pegot-Espagnet P."/>
            <person name="Pouilly N."/>
            <person name="Raftis F."/>
            <person name="Sallet E."/>
            <person name="Schiex T."/>
            <person name="Thomas J."/>
            <person name="Vandecasteele C."/>
            <person name="Vares D."/>
            <person name="Vear F."/>
            <person name="Vautrin S."/>
            <person name="Crespi M."/>
            <person name="Mangin B."/>
            <person name="Burke J.M."/>
            <person name="Salse J."/>
            <person name="Munos S."/>
            <person name="Vincourt P."/>
            <person name="Rieseberg L.H."/>
            <person name="Langlade N.B."/>
        </authorList>
    </citation>
    <scope>NUCLEOTIDE SEQUENCE</scope>
    <source>
        <tissue evidence="1">Leaves</tissue>
    </source>
</reference>
<dbReference type="SUPFAM" id="SSF52047">
    <property type="entry name" value="RNI-like"/>
    <property type="match status" value="1"/>
</dbReference>
<accession>A0A9K3DM39</accession>
<dbReference type="AlphaFoldDB" id="A0A9K3DM39"/>
<keyword evidence="2" id="KW-1185">Reference proteome</keyword>
<name>A0A9K3DM39_HELAN</name>
<dbReference type="Proteomes" id="UP000215914">
    <property type="component" value="Unassembled WGS sequence"/>
</dbReference>
<dbReference type="EMBL" id="MNCJ02000332">
    <property type="protein sequence ID" value="KAF5757129.1"/>
    <property type="molecule type" value="Genomic_DNA"/>
</dbReference>
<dbReference type="PANTHER" id="PTHR31900">
    <property type="entry name" value="F-BOX/RNI SUPERFAMILY PROTEIN-RELATED"/>
    <property type="match status" value="1"/>
</dbReference>
<gene>
    <name evidence="1" type="ORF">HanXRQr2_Chr17g0823001</name>
</gene>
<dbReference type="InterPro" id="IPR050232">
    <property type="entry name" value="FBL13/AtMIF1-like"/>
</dbReference>
<comment type="caution">
    <text evidence="1">The sequence shown here is derived from an EMBL/GenBank/DDBJ whole genome shotgun (WGS) entry which is preliminary data.</text>
</comment>
<dbReference type="PANTHER" id="PTHR31900:SF31">
    <property type="entry name" value="F-BOX_LRR-REPEAT PROTEIN 13-LIKE"/>
    <property type="match status" value="1"/>
</dbReference>
<evidence type="ECO:0000313" key="1">
    <source>
        <dbReference type="EMBL" id="KAF5757129.1"/>
    </source>
</evidence>
<dbReference type="Gramene" id="mRNA:HanXRQr2_Chr17g0823001">
    <property type="protein sequence ID" value="mRNA:HanXRQr2_Chr17g0823001"/>
    <property type="gene ID" value="HanXRQr2_Chr17g0823001"/>
</dbReference>
<dbReference type="Gene3D" id="3.80.10.10">
    <property type="entry name" value="Ribonuclease Inhibitor"/>
    <property type="match status" value="1"/>
</dbReference>
<dbReference type="InterPro" id="IPR032675">
    <property type="entry name" value="LRR_dom_sf"/>
</dbReference>
<sequence>MEDVSSLVGASIQCWTNTLSYLWADLLNNIRGVQNLSVGDFPFTSPMPVFSNVKQLELNRLWKSGQFTHFLEHCPALKVLCIDSVDWRVFKSEESSWVEFQSKLIPFCMLTNLTTIKFSKCKGDKSDMEFWGMHKF</sequence>
<proteinExistence type="predicted"/>
<reference evidence="1" key="2">
    <citation type="submission" date="2020-06" db="EMBL/GenBank/DDBJ databases">
        <title>Helianthus annuus Genome sequencing and assembly Release 2.</title>
        <authorList>
            <person name="Gouzy J."/>
            <person name="Langlade N."/>
            <person name="Munos S."/>
        </authorList>
    </citation>
    <scope>NUCLEOTIDE SEQUENCE</scope>
    <source>
        <tissue evidence="1">Leaves</tissue>
    </source>
</reference>
<organism evidence="1 2">
    <name type="scientific">Helianthus annuus</name>
    <name type="common">Common sunflower</name>
    <dbReference type="NCBI Taxonomy" id="4232"/>
    <lineage>
        <taxon>Eukaryota</taxon>
        <taxon>Viridiplantae</taxon>
        <taxon>Streptophyta</taxon>
        <taxon>Embryophyta</taxon>
        <taxon>Tracheophyta</taxon>
        <taxon>Spermatophyta</taxon>
        <taxon>Magnoliopsida</taxon>
        <taxon>eudicotyledons</taxon>
        <taxon>Gunneridae</taxon>
        <taxon>Pentapetalae</taxon>
        <taxon>asterids</taxon>
        <taxon>campanulids</taxon>
        <taxon>Asterales</taxon>
        <taxon>Asteraceae</taxon>
        <taxon>Asteroideae</taxon>
        <taxon>Heliantheae alliance</taxon>
        <taxon>Heliantheae</taxon>
        <taxon>Helianthus</taxon>
    </lineage>
</organism>
<protein>
    <submittedName>
        <fullName evidence="1">Leucine-rich repeat domain superfamily</fullName>
    </submittedName>
</protein>
<evidence type="ECO:0000313" key="2">
    <source>
        <dbReference type="Proteomes" id="UP000215914"/>
    </source>
</evidence>